<dbReference type="Proteomes" id="UP001066276">
    <property type="component" value="Chromosome 5"/>
</dbReference>
<protein>
    <submittedName>
        <fullName evidence="1">Uncharacterized protein</fullName>
    </submittedName>
</protein>
<evidence type="ECO:0000313" key="1">
    <source>
        <dbReference type="EMBL" id="KAJ1156769.1"/>
    </source>
</evidence>
<reference evidence="1" key="1">
    <citation type="journal article" date="2022" name="bioRxiv">
        <title>Sequencing and chromosome-scale assembly of the giantPleurodeles waltlgenome.</title>
        <authorList>
            <person name="Brown T."/>
            <person name="Elewa A."/>
            <person name="Iarovenko S."/>
            <person name="Subramanian E."/>
            <person name="Araus A.J."/>
            <person name="Petzold A."/>
            <person name="Susuki M."/>
            <person name="Suzuki K.-i.T."/>
            <person name="Hayashi T."/>
            <person name="Toyoda A."/>
            <person name="Oliveira C."/>
            <person name="Osipova E."/>
            <person name="Leigh N.D."/>
            <person name="Simon A."/>
            <person name="Yun M.H."/>
        </authorList>
    </citation>
    <scope>NUCLEOTIDE SEQUENCE</scope>
    <source>
        <strain evidence="1">20211129_DDA</strain>
        <tissue evidence="1">Liver</tissue>
    </source>
</reference>
<name>A0AAV7RZU8_PLEWA</name>
<evidence type="ECO:0000313" key="2">
    <source>
        <dbReference type="Proteomes" id="UP001066276"/>
    </source>
</evidence>
<comment type="caution">
    <text evidence="1">The sequence shown here is derived from an EMBL/GenBank/DDBJ whole genome shotgun (WGS) entry which is preliminary data.</text>
</comment>
<dbReference type="AlphaFoldDB" id="A0AAV7RZU8"/>
<keyword evidence="2" id="KW-1185">Reference proteome</keyword>
<organism evidence="1 2">
    <name type="scientific">Pleurodeles waltl</name>
    <name type="common">Iberian ribbed newt</name>
    <dbReference type="NCBI Taxonomy" id="8319"/>
    <lineage>
        <taxon>Eukaryota</taxon>
        <taxon>Metazoa</taxon>
        <taxon>Chordata</taxon>
        <taxon>Craniata</taxon>
        <taxon>Vertebrata</taxon>
        <taxon>Euteleostomi</taxon>
        <taxon>Amphibia</taxon>
        <taxon>Batrachia</taxon>
        <taxon>Caudata</taxon>
        <taxon>Salamandroidea</taxon>
        <taxon>Salamandridae</taxon>
        <taxon>Pleurodelinae</taxon>
        <taxon>Pleurodeles</taxon>
    </lineage>
</organism>
<dbReference type="EMBL" id="JANPWB010000009">
    <property type="protein sequence ID" value="KAJ1156769.1"/>
    <property type="molecule type" value="Genomic_DNA"/>
</dbReference>
<accession>A0AAV7RZU8</accession>
<sequence>MSQRLHTNSTGSQPSHKPHARDVFRHIIDTYALRFMFYSAPHSVWMKLDYWFFSVNEYRCISEDVVIPWTLSDHSHILLQLQIPYGCVLKCYRRFHSAALPDPVFCSEVLESVIEYFALNIIMVSTQATLWGALKVLIRGVCISQHPGILCDICAQLLCIQLDLWDIDCAASTSGDPWLQHRSILLMEIHDLTDRELADLGKNARALCYWEGEHPDRNLARLLHPS</sequence>
<proteinExistence type="predicted"/>
<gene>
    <name evidence="1" type="ORF">NDU88_009486</name>
</gene>